<dbReference type="AlphaFoldDB" id="F5YPS3"/>
<sequence length="432" mass="48679">MEIKRNSIVFLSVPESLRGQMETLPRPHHHEHDHDHDDEEDEELETDDEEGFSIDPAIPIPVELPQGETKLDLEQLSWEMIISGMLRVVSDFVGNSAVPGADPEISVEDADYYRRFVLAVRPDILGEFTEAAILKARNGDYDMALEIIGAVRGLFPGSPVILLDRALILENRAEALERSLGETADAEETDIEYDLAHEAYKELLALHPSFPDGLFNAGFFYMRRRNFSKARDCFSSYLALEAEADPATSISVGKLPTALPVKLPSEKRNKAREIVREIESRSLDDEIFRQAYDFIRLGEEQKGLEKIRVFLEQHPLVWNGWFILGWGLRRLSRWNDAAAAFSHALDLGGDNSDTRNELAICLMEQGDYQAARRELETALREEPENVKIISNLGVLALRKGDDDEAAGFFRTVLELEPEDPVAREYLGSGDLA</sequence>
<feature type="domain" description="Cytochrome c-type biogenesis protein H TPR" evidence="5">
    <location>
        <begin position="307"/>
        <end position="419"/>
    </location>
</feature>
<name>F5YPS3_TREPZ</name>
<feature type="repeat" description="TPR" evidence="3">
    <location>
        <begin position="352"/>
        <end position="385"/>
    </location>
</feature>
<evidence type="ECO:0000256" key="2">
    <source>
        <dbReference type="ARBA" id="ARBA00022803"/>
    </source>
</evidence>
<feature type="repeat" description="TPR" evidence="3">
    <location>
        <begin position="386"/>
        <end position="419"/>
    </location>
</feature>
<dbReference type="Gene3D" id="1.25.40.10">
    <property type="entry name" value="Tetratricopeptide repeat domain"/>
    <property type="match status" value="2"/>
</dbReference>
<protein>
    <submittedName>
        <fullName evidence="6">Tetratricopeptide repeat protein</fullName>
    </submittedName>
</protein>
<organism evidence="6 7">
    <name type="scientific">Treponema primitia (strain ATCC BAA-887 / DSM 12427 / ZAS-2)</name>
    <dbReference type="NCBI Taxonomy" id="545694"/>
    <lineage>
        <taxon>Bacteria</taxon>
        <taxon>Pseudomonadati</taxon>
        <taxon>Spirochaetota</taxon>
        <taxon>Spirochaetia</taxon>
        <taxon>Spirochaetales</taxon>
        <taxon>Treponemataceae</taxon>
        <taxon>Treponema</taxon>
    </lineage>
</organism>
<evidence type="ECO:0000256" key="4">
    <source>
        <dbReference type="SAM" id="MobiDB-lite"/>
    </source>
</evidence>
<dbReference type="HOGENOM" id="CLU_064073_0_0_12"/>
<dbReference type="InterPro" id="IPR044244">
    <property type="entry name" value="TTC27/Emw1"/>
</dbReference>
<dbReference type="Pfam" id="PF23914">
    <property type="entry name" value="TPR_CcmH_CycH"/>
    <property type="match status" value="1"/>
</dbReference>
<dbReference type="PROSITE" id="PS50005">
    <property type="entry name" value="TPR"/>
    <property type="match status" value="2"/>
</dbReference>
<dbReference type="SMART" id="SM00028">
    <property type="entry name" value="TPR"/>
    <property type="match status" value="4"/>
</dbReference>
<dbReference type="PANTHER" id="PTHR16193:SF0">
    <property type="entry name" value="TETRATRICOPEPTIDE REPEAT PROTEIN 27"/>
    <property type="match status" value="1"/>
</dbReference>
<gene>
    <name evidence="6" type="ordered locus">TREPR_3768</name>
</gene>
<keyword evidence="7" id="KW-1185">Reference proteome</keyword>
<evidence type="ECO:0000313" key="7">
    <source>
        <dbReference type="Proteomes" id="UP000009223"/>
    </source>
</evidence>
<dbReference type="InterPro" id="IPR019734">
    <property type="entry name" value="TPR_rpt"/>
</dbReference>
<evidence type="ECO:0000313" key="6">
    <source>
        <dbReference type="EMBL" id="AEF84771.1"/>
    </source>
</evidence>
<keyword evidence="1" id="KW-0677">Repeat</keyword>
<evidence type="ECO:0000259" key="5">
    <source>
        <dbReference type="Pfam" id="PF23914"/>
    </source>
</evidence>
<dbReference type="SUPFAM" id="SSF48452">
    <property type="entry name" value="TPR-like"/>
    <property type="match status" value="1"/>
</dbReference>
<proteinExistence type="predicted"/>
<dbReference type="EMBL" id="CP001843">
    <property type="protein sequence ID" value="AEF84771.1"/>
    <property type="molecule type" value="Genomic_DNA"/>
</dbReference>
<keyword evidence="2 3" id="KW-0802">TPR repeat</keyword>
<accession>F5YPS3</accession>
<dbReference type="Proteomes" id="UP000009223">
    <property type="component" value="Chromosome"/>
</dbReference>
<dbReference type="Pfam" id="PF13432">
    <property type="entry name" value="TPR_16"/>
    <property type="match status" value="1"/>
</dbReference>
<dbReference type="OrthoDB" id="317977at2"/>
<feature type="compositionally biased region" description="Acidic residues" evidence="4">
    <location>
        <begin position="36"/>
        <end position="52"/>
    </location>
</feature>
<dbReference type="STRING" id="545694.TREPR_3768"/>
<dbReference type="eggNOG" id="COG0457">
    <property type="taxonomic scope" value="Bacteria"/>
</dbReference>
<dbReference type="PANTHER" id="PTHR16193">
    <property type="entry name" value="TETRATRICOPEPTIDE REPEAT PROTEIN 27"/>
    <property type="match status" value="1"/>
</dbReference>
<dbReference type="InterPro" id="IPR056413">
    <property type="entry name" value="TPR_CcmH_CycH"/>
</dbReference>
<evidence type="ECO:0000256" key="3">
    <source>
        <dbReference type="PROSITE-ProRule" id="PRU00339"/>
    </source>
</evidence>
<reference evidence="6 7" key="2">
    <citation type="journal article" date="2011" name="ISME J.">
        <title>RNA-seq reveals cooperative metabolic interactions between two termite-gut spirochete species in co-culture.</title>
        <authorList>
            <person name="Rosenthal A.Z."/>
            <person name="Matson E.G."/>
            <person name="Eldar A."/>
            <person name="Leadbetter J.R."/>
        </authorList>
    </citation>
    <scope>NUCLEOTIDE SEQUENCE [LARGE SCALE GENOMIC DNA]</scope>
    <source>
        <strain evidence="7">ATCC BAA-887 / DSM 12427 / ZAS-2</strain>
    </source>
</reference>
<evidence type="ECO:0000256" key="1">
    <source>
        <dbReference type="ARBA" id="ARBA00022737"/>
    </source>
</evidence>
<feature type="region of interest" description="Disordered" evidence="4">
    <location>
        <begin position="23"/>
        <end position="60"/>
    </location>
</feature>
<reference evidence="7" key="1">
    <citation type="submission" date="2009-12" db="EMBL/GenBank/DDBJ databases">
        <title>Complete sequence of Treponema primitia strain ZAS-2.</title>
        <authorList>
            <person name="Tetu S.G."/>
            <person name="Matson E."/>
            <person name="Ren Q."/>
            <person name="Seshadri R."/>
            <person name="Elbourne L."/>
            <person name="Hassan K.A."/>
            <person name="Durkin A."/>
            <person name="Radune D."/>
            <person name="Mohamoud Y."/>
            <person name="Shay R."/>
            <person name="Jin S."/>
            <person name="Zhang X."/>
            <person name="Lucey K."/>
            <person name="Ballor N.R."/>
            <person name="Ottesen E."/>
            <person name="Rosenthal R."/>
            <person name="Allen A."/>
            <person name="Leadbetter J.R."/>
            <person name="Paulsen I.T."/>
        </authorList>
    </citation>
    <scope>NUCLEOTIDE SEQUENCE [LARGE SCALE GENOMIC DNA]</scope>
    <source>
        <strain evidence="7">ATCC BAA-887 / DSM 12427 / ZAS-2</strain>
    </source>
</reference>
<dbReference type="KEGG" id="tpi:TREPR_3768"/>
<dbReference type="InterPro" id="IPR011990">
    <property type="entry name" value="TPR-like_helical_dom_sf"/>
</dbReference>